<dbReference type="Pfam" id="PF07726">
    <property type="entry name" value="AAA_3"/>
    <property type="match status" value="1"/>
</dbReference>
<dbReference type="Proteomes" id="UP000197092">
    <property type="component" value="Chromosome 2"/>
</dbReference>
<proteinExistence type="inferred from homology"/>
<dbReference type="FunFam" id="3.40.50.300:FF:000640">
    <property type="entry name" value="MoxR family ATPase"/>
    <property type="match status" value="1"/>
</dbReference>
<dbReference type="PANTHER" id="PTHR42759">
    <property type="entry name" value="MOXR FAMILY PROTEIN"/>
    <property type="match status" value="1"/>
</dbReference>
<dbReference type="KEGG" id="vsh:BSZ05_23660"/>
<evidence type="ECO:0000256" key="3">
    <source>
        <dbReference type="ARBA" id="ARBA00061607"/>
    </source>
</evidence>
<feature type="domain" description="ChlI/MoxR AAA lid" evidence="5">
    <location>
        <begin position="261"/>
        <end position="325"/>
    </location>
</feature>
<dbReference type="GO" id="GO:0016887">
    <property type="term" value="F:ATP hydrolysis activity"/>
    <property type="evidence" value="ECO:0007669"/>
    <property type="project" value="InterPro"/>
</dbReference>
<dbReference type="Pfam" id="PF17863">
    <property type="entry name" value="AAA_lid_2"/>
    <property type="match status" value="1"/>
</dbReference>
<dbReference type="AlphaFoldDB" id="A0AAN1FLB4"/>
<evidence type="ECO:0000256" key="2">
    <source>
        <dbReference type="ARBA" id="ARBA00022840"/>
    </source>
</evidence>
<dbReference type="Gene3D" id="1.10.8.80">
    <property type="entry name" value="Magnesium chelatase subunit I, C-Terminal domain"/>
    <property type="match status" value="1"/>
</dbReference>
<feature type="domain" description="ATPase AAA-3" evidence="4">
    <location>
        <begin position="41"/>
        <end position="171"/>
    </location>
</feature>
<sequence length="333" mass="36792">MMTQDIQHTVLTRLISQVNRNVIGQQHVTKSMVIALLTGGHILLEGLPGTAKTRAVKTLADCLNLDFSRIQFTPDLLPSDITGTQIYQHEEGKLEFQPGPIFSSIVLADEINRSPAKVQAALLEAMAEGTITVAGETKSLPQPFMVLATQNPIEQEGTYPLPEAQMDRFVMKVTVNYPSSESEMDIIRLVRDEDRNEHKSATKMNATFEGNEWFSVETLNAAREAVKQIHVSDAIDRYLVDLVVATRCPEAYPQSDLADWIEVGVSPRASIALDRCSRAHAFLSGRDFVSPDDVRAVAPFVLSHRLSLSFDAVSEGINTTHVVDELLRQVPLS</sequence>
<dbReference type="PANTHER" id="PTHR42759:SF1">
    <property type="entry name" value="MAGNESIUM-CHELATASE SUBUNIT CHLD"/>
    <property type="match status" value="1"/>
</dbReference>
<evidence type="ECO:0000313" key="6">
    <source>
        <dbReference type="EMBL" id="ASI92766.1"/>
    </source>
</evidence>
<evidence type="ECO:0000313" key="7">
    <source>
        <dbReference type="Proteomes" id="UP000197092"/>
    </source>
</evidence>
<keyword evidence="2" id="KW-0067">ATP-binding</keyword>
<dbReference type="InterPro" id="IPR027417">
    <property type="entry name" value="P-loop_NTPase"/>
</dbReference>
<dbReference type="GO" id="GO:0005524">
    <property type="term" value="F:ATP binding"/>
    <property type="evidence" value="ECO:0007669"/>
    <property type="project" value="UniProtKB-KW"/>
</dbReference>
<reference evidence="7" key="1">
    <citation type="submission" date="2016-12" db="EMBL/GenBank/DDBJ databases">
        <title>Comparative genomic analysis reveals the diversity, evolution, and environmental adaptation strategies of the genus Vibrio.</title>
        <authorList>
            <person name="Lin H."/>
            <person name="Wang X."/>
            <person name="Zhang X.-H."/>
        </authorList>
    </citation>
    <scope>NUCLEOTIDE SEQUENCE [LARGE SCALE GENOMIC DNA]</scope>
    <source>
        <strain evidence="7">QT6D1</strain>
    </source>
</reference>
<evidence type="ECO:0000259" key="4">
    <source>
        <dbReference type="Pfam" id="PF07726"/>
    </source>
</evidence>
<evidence type="ECO:0000256" key="1">
    <source>
        <dbReference type="ARBA" id="ARBA00022741"/>
    </source>
</evidence>
<dbReference type="PIRSF" id="PIRSF002849">
    <property type="entry name" value="AAA_ATPase_chaperone_MoxR_prd"/>
    <property type="match status" value="1"/>
</dbReference>
<dbReference type="SUPFAM" id="SSF52540">
    <property type="entry name" value="P-loop containing nucleoside triphosphate hydrolases"/>
    <property type="match status" value="1"/>
</dbReference>
<dbReference type="Gene3D" id="3.40.50.300">
    <property type="entry name" value="P-loop containing nucleotide triphosphate hydrolases"/>
    <property type="match status" value="1"/>
</dbReference>
<protein>
    <submittedName>
        <fullName evidence="6">AAA family ATPase</fullName>
    </submittedName>
</protein>
<keyword evidence="1" id="KW-0547">Nucleotide-binding</keyword>
<dbReference type="InterPro" id="IPR050764">
    <property type="entry name" value="CbbQ/NirQ/NorQ/GpvN"/>
</dbReference>
<dbReference type="EMBL" id="CP018309">
    <property type="protein sequence ID" value="ASI92766.1"/>
    <property type="molecule type" value="Genomic_DNA"/>
</dbReference>
<evidence type="ECO:0000259" key="5">
    <source>
        <dbReference type="Pfam" id="PF17863"/>
    </source>
</evidence>
<dbReference type="InterPro" id="IPR041628">
    <property type="entry name" value="ChlI/MoxR_AAA_lid"/>
</dbReference>
<comment type="similarity">
    <text evidence="3">Belongs to the MoxR family.</text>
</comment>
<gene>
    <name evidence="6" type="ORF">BSZ05_23660</name>
</gene>
<name>A0AAN1FLB4_9VIBR</name>
<dbReference type="InterPro" id="IPR011703">
    <property type="entry name" value="ATPase_AAA-3"/>
</dbReference>
<organism evidence="6 7">
    <name type="scientific">Vibrio mediterranei</name>
    <dbReference type="NCBI Taxonomy" id="689"/>
    <lineage>
        <taxon>Bacteria</taxon>
        <taxon>Pseudomonadati</taxon>
        <taxon>Pseudomonadota</taxon>
        <taxon>Gammaproteobacteria</taxon>
        <taxon>Vibrionales</taxon>
        <taxon>Vibrionaceae</taxon>
        <taxon>Vibrio</taxon>
    </lineage>
</organism>
<accession>A0AAN1FLB4</accession>